<feature type="transmembrane region" description="Helical" evidence="13">
    <location>
        <begin position="158"/>
        <end position="180"/>
    </location>
</feature>
<dbReference type="PANTHER" id="PTHR30540:SF79">
    <property type="entry name" value="LOW AFFINITY POTASSIUM TRANSPORT SYSTEM PROTEIN KUP"/>
    <property type="match status" value="1"/>
</dbReference>
<feature type="transmembrane region" description="Helical" evidence="13">
    <location>
        <begin position="390"/>
        <end position="411"/>
    </location>
</feature>
<feature type="transmembrane region" description="Helical" evidence="13">
    <location>
        <begin position="77"/>
        <end position="98"/>
    </location>
</feature>
<evidence type="ECO:0000256" key="7">
    <source>
        <dbReference type="ARBA" id="ARBA00022692"/>
    </source>
</evidence>
<dbReference type="Pfam" id="PF02705">
    <property type="entry name" value="K_trans"/>
    <property type="match status" value="1"/>
</dbReference>
<evidence type="ECO:0000256" key="10">
    <source>
        <dbReference type="ARBA" id="ARBA00022989"/>
    </source>
</evidence>
<evidence type="ECO:0000313" key="18">
    <source>
        <dbReference type="Proteomes" id="UP000294547"/>
    </source>
</evidence>
<keyword evidence="5" id="KW-0997">Cell inner membrane</keyword>
<dbReference type="GO" id="GO:0015293">
    <property type="term" value="F:symporter activity"/>
    <property type="evidence" value="ECO:0007669"/>
    <property type="project" value="UniProtKB-UniRule"/>
</dbReference>
<dbReference type="InterPro" id="IPR003855">
    <property type="entry name" value="K+_transporter"/>
</dbReference>
<dbReference type="GO" id="GO:0005886">
    <property type="term" value="C:plasma membrane"/>
    <property type="evidence" value="ECO:0007669"/>
    <property type="project" value="UniProtKB-SubCell"/>
</dbReference>
<feature type="transmembrane region" description="Helical" evidence="13">
    <location>
        <begin position="119"/>
        <end position="138"/>
    </location>
</feature>
<dbReference type="Proteomes" id="UP000294547">
    <property type="component" value="Unassembled WGS sequence"/>
</dbReference>
<comment type="similarity">
    <text evidence="2 13">Belongs to the HAK/KUP transporter (TC 2.A.72) family.</text>
</comment>
<keyword evidence="8 13" id="KW-0769">Symport</keyword>
<dbReference type="EMBL" id="SNXY01000009">
    <property type="protein sequence ID" value="TDP83380.1"/>
    <property type="molecule type" value="Genomic_DNA"/>
</dbReference>
<dbReference type="PANTHER" id="PTHR30540">
    <property type="entry name" value="OSMOTIC STRESS POTASSIUM TRANSPORTER"/>
    <property type="match status" value="1"/>
</dbReference>
<evidence type="ECO:0000256" key="4">
    <source>
        <dbReference type="ARBA" id="ARBA00022475"/>
    </source>
</evidence>
<evidence type="ECO:0000313" key="17">
    <source>
        <dbReference type="EMBL" id="TDP83380.1"/>
    </source>
</evidence>
<evidence type="ECO:0000256" key="14">
    <source>
        <dbReference type="SAM" id="MobiDB-lite"/>
    </source>
</evidence>
<dbReference type="GO" id="GO:0015079">
    <property type="term" value="F:potassium ion transmembrane transporter activity"/>
    <property type="evidence" value="ECO:0007669"/>
    <property type="project" value="UniProtKB-UniRule"/>
</dbReference>
<evidence type="ECO:0000256" key="3">
    <source>
        <dbReference type="ARBA" id="ARBA00022448"/>
    </source>
</evidence>
<evidence type="ECO:0000256" key="5">
    <source>
        <dbReference type="ARBA" id="ARBA00022519"/>
    </source>
</evidence>
<feature type="transmembrane region" description="Helical" evidence="13">
    <location>
        <begin position="366"/>
        <end position="384"/>
    </location>
</feature>
<feature type="transmembrane region" description="Helical" evidence="13">
    <location>
        <begin position="311"/>
        <end position="335"/>
    </location>
</feature>
<feature type="transmembrane region" description="Helical" evidence="13">
    <location>
        <begin position="34"/>
        <end position="57"/>
    </location>
</feature>
<evidence type="ECO:0000256" key="8">
    <source>
        <dbReference type="ARBA" id="ARBA00022847"/>
    </source>
</evidence>
<feature type="transmembrane region" description="Helical" evidence="13">
    <location>
        <begin position="236"/>
        <end position="257"/>
    </location>
</feature>
<sequence length="646" mass="69442">MSENTAKQPETAAGGPTPAPGGHDSHGGHGKSSLFAMALGSVGVVYGDIGTSPLYAFREALAHTAKDGLTRLEVTGVVSLLIWALTLVVTLKYVVFVMQADNRGEGGTLSLVALAKSAIGGRSAAVFVIGVLGAAMFFGDAVITPAISVLSAVEGLKLITPAFDQAVVPITIVILIVLFAVQSFGTGRVAALFGPITAFWFLCMAVSGAVHVSDDPAILMALNPLSAVEFVIEHRFMALIVIGSVFLAVTGAEALYADMGHFGRPPIRLAWFVLVFPSLTLNYLGQGALVLAHPDAMENPFFLLVPESLRLPYVILATVATVIASQAVITGAFSLTQQAVQLGLLPRLESRHTSETQAGQIYLPRVNWVLLAGVLALVVFFRSSTALANAYGISVTGEMVMSSLLAFVVVWKAWRWPLGLAVAVVAPFLSLELIFLSANLLKVLDGGWMPITLAACVSITMWTWVRGTRIVYEKSHRESVPLADLVKMLARSHPVRVPGTAVFLTSDPEIAPSALMHNLKHNTVLHTKNVVLTVKVSTAPRVAEEQRIRIEPLNDDFTKVTLTFGYMEQPNVPKALALGRKQGLKFDIMSTSFFLNRRSFKASPQSGMPLWQDRLFIALTRMAANATDFYRIPSNRVVELGQQFTV</sequence>
<dbReference type="RefSeq" id="WP_126538286.1">
    <property type="nucleotide sequence ID" value="NZ_BSPM01000009.1"/>
</dbReference>
<feature type="transmembrane region" description="Helical" evidence="13">
    <location>
        <begin position="447"/>
        <end position="465"/>
    </location>
</feature>
<evidence type="ECO:0000256" key="1">
    <source>
        <dbReference type="ARBA" id="ARBA00004141"/>
    </source>
</evidence>
<evidence type="ECO:0000256" key="2">
    <source>
        <dbReference type="ARBA" id="ARBA00007019"/>
    </source>
</evidence>
<evidence type="ECO:0000256" key="13">
    <source>
        <dbReference type="HAMAP-Rule" id="MF_01522"/>
    </source>
</evidence>
<feature type="compositionally biased region" description="Low complexity" evidence="14">
    <location>
        <begin position="11"/>
        <end position="22"/>
    </location>
</feature>
<dbReference type="InterPro" id="IPR053952">
    <property type="entry name" value="K_trans_C"/>
</dbReference>
<keyword evidence="4 13" id="KW-1003">Cell membrane</keyword>
<comment type="caution">
    <text evidence="17">The sequence shown here is derived from an EMBL/GenBank/DDBJ whole genome shotgun (WGS) entry which is preliminary data.</text>
</comment>
<evidence type="ECO:0000256" key="11">
    <source>
        <dbReference type="ARBA" id="ARBA00023065"/>
    </source>
</evidence>
<feature type="transmembrane region" description="Helical" evidence="13">
    <location>
        <begin position="269"/>
        <end position="291"/>
    </location>
</feature>
<feature type="transmembrane region" description="Helical" evidence="13">
    <location>
        <begin position="192"/>
        <end position="212"/>
    </location>
</feature>
<feature type="region of interest" description="Disordered" evidence="14">
    <location>
        <begin position="1"/>
        <end position="27"/>
    </location>
</feature>
<keyword evidence="18" id="KW-1185">Reference proteome</keyword>
<dbReference type="AlphaFoldDB" id="A0A4R6RB90"/>
<organism evidence="17 18">
    <name type="scientific">Oharaeibacter diazotrophicus</name>
    <dbReference type="NCBI Taxonomy" id="1920512"/>
    <lineage>
        <taxon>Bacteria</taxon>
        <taxon>Pseudomonadati</taxon>
        <taxon>Pseudomonadota</taxon>
        <taxon>Alphaproteobacteria</taxon>
        <taxon>Hyphomicrobiales</taxon>
        <taxon>Pleomorphomonadaceae</taxon>
        <taxon>Oharaeibacter</taxon>
    </lineage>
</organism>
<dbReference type="Pfam" id="PF22776">
    <property type="entry name" value="K_trans_C"/>
    <property type="match status" value="1"/>
</dbReference>
<comment type="catalytic activity">
    <reaction evidence="13">
        <text>K(+)(in) + H(+)(in) = K(+)(out) + H(+)(out)</text>
        <dbReference type="Rhea" id="RHEA:28490"/>
        <dbReference type="ChEBI" id="CHEBI:15378"/>
        <dbReference type="ChEBI" id="CHEBI:29103"/>
    </reaction>
</comment>
<evidence type="ECO:0000259" key="15">
    <source>
        <dbReference type="Pfam" id="PF02705"/>
    </source>
</evidence>
<keyword evidence="10 13" id="KW-1133">Transmembrane helix</keyword>
<evidence type="ECO:0000256" key="6">
    <source>
        <dbReference type="ARBA" id="ARBA00022538"/>
    </source>
</evidence>
<feature type="transmembrane region" description="Helical" evidence="13">
    <location>
        <begin position="418"/>
        <end position="441"/>
    </location>
</feature>
<keyword evidence="6 13" id="KW-0633">Potassium transport</keyword>
<evidence type="ECO:0000256" key="9">
    <source>
        <dbReference type="ARBA" id="ARBA00022958"/>
    </source>
</evidence>
<name>A0A4R6RB90_9HYPH</name>
<reference evidence="17 18" key="1">
    <citation type="submission" date="2019-03" db="EMBL/GenBank/DDBJ databases">
        <title>Genomic Encyclopedia of Type Strains, Phase IV (KMG-IV): sequencing the most valuable type-strain genomes for metagenomic binning, comparative biology and taxonomic classification.</title>
        <authorList>
            <person name="Goeker M."/>
        </authorList>
    </citation>
    <scope>NUCLEOTIDE SEQUENCE [LARGE SCALE GENOMIC DNA]</scope>
    <source>
        <strain evidence="17 18">DSM 102969</strain>
    </source>
</reference>
<comment type="function">
    <text evidence="13">Transport of potassium into the cell. Likely operates as a K(+):H(+) symporter.</text>
</comment>
<comment type="subcellular location">
    <subcellularLocation>
        <location evidence="13">Cell membrane</location>
        <topology evidence="13">Multi-pass membrane protein</topology>
    </subcellularLocation>
    <subcellularLocation>
        <location evidence="1">Membrane</location>
        <topology evidence="1">Multi-pass membrane protein</topology>
    </subcellularLocation>
</comment>
<accession>A0A4R6RB90</accession>
<gene>
    <name evidence="13" type="primary">kup</name>
    <name evidence="17" type="ORF">EDD54_3342</name>
</gene>
<dbReference type="InterPro" id="IPR053951">
    <property type="entry name" value="K_trans_N"/>
</dbReference>
<evidence type="ECO:0000259" key="16">
    <source>
        <dbReference type="Pfam" id="PF22776"/>
    </source>
</evidence>
<keyword evidence="11 13" id="KW-0406">Ion transport</keyword>
<keyword evidence="12 13" id="KW-0472">Membrane</keyword>
<keyword evidence="9 13" id="KW-0630">Potassium</keyword>
<dbReference type="HAMAP" id="MF_01522">
    <property type="entry name" value="Kup"/>
    <property type="match status" value="1"/>
</dbReference>
<dbReference type="InterPro" id="IPR023051">
    <property type="entry name" value="Kup"/>
</dbReference>
<feature type="domain" description="K+ potassium transporter integral membrane" evidence="15">
    <location>
        <begin position="38"/>
        <end position="487"/>
    </location>
</feature>
<feature type="domain" description="K+ potassium transporter C-terminal" evidence="16">
    <location>
        <begin position="498"/>
        <end position="644"/>
    </location>
</feature>
<proteinExistence type="inferred from homology"/>
<keyword evidence="3 13" id="KW-0813">Transport</keyword>
<evidence type="ECO:0000256" key="12">
    <source>
        <dbReference type="ARBA" id="ARBA00023136"/>
    </source>
</evidence>
<dbReference type="OrthoDB" id="9805577at2"/>
<protein>
    <recommendedName>
        <fullName evidence="13">Probable potassium transport system protein Kup</fullName>
    </recommendedName>
</protein>
<keyword evidence="7 13" id="KW-0812">Transmembrane</keyword>